<dbReference type="SUPFAM" id="SSF56042">
    <property type="entry name" value="PurM C-terminal domain-like"/>
    <property type="match status" value="1"/>
</dbReference>
<evidence type="ECO:0000256" key="2">
    <source>
        <dbReference type="ARBA" id="ARBA00022741"/>
    </source>
</evidence>
<sequence length="308" mass="33555">MQTSPALLSDIGNNEDASVFQISPELALVQTLDFITPIVDSAYHFGAIAAANALSDVFAMGAEVINALNIVGFDTCHHELNVLQELLQGANDKVQECGGIIVGGHTIESGELFFGLSVTGKVHPKKFIANNTAKEGDLILLTKPLGTGILSTALKAQMLEEKHLDRMLESMMGLNYKSSQIALRFGVNAMSDVTGFGFLGHLREMLNDSISFMIFKDKLPYLEGVKEYFDMGLIPGGAYKNLDFIQEFYPGLNEEDLLLCDPQTSGGLLISIEEKKALECLKALEDENIKAKIVAKAVAKQDDRFIFS</sequence>
<evidence type="ECO:0000256" key="1">
    <source>
        <dbReference type="ARBA" id="ARBA00022679"/>
    </source>
</evidence>
<evidence type="ECO:0000256" key="4">
    <source>
        <dbReference type="ARBA" id="ARBA00022840"/>
    </source>
</evidence>
<dbReference type="Pfam" id="PF02769">
    <property type="entry name" value="AIRS_C"/>
    <property type="match status" value="1"/>
</dbReference>
<dbReference type="Proteomes" id="UP000005511">
    <property type="component" value="Unassembled WGS sequence"/>
</dbReference>
<keyword evidence="3" id="KW-0418">Kinase</keyword>
<evidence type="ECO:0000313" key="8">
    <source>
        <dbReference type="EMBL" id="EIA66318.1"/>
    </source>
</evidence>
<dbReference type="InterPro" id="IPR036921">
    <property type="entry name" value="PurM-like_N_sf"/>
</dbReference>
<gene>
    <name evidence="8" type="ORF">cco14_00817</name>
</gene>
<evidence type="ECO:0000259" key="6">
    <source>
        <dbReference type="Pfam" id="PF00586"/>
    </source>
</evidence>
<evidence type="ECO:0000259" key="7">
    <source>
        <dbReference type="Pfam" id="PF02769"/>
    </source>
</evidence>
<keyword evidence="4" id="KW-0067">ATP-binding</keyword>
<dbReference type="InterPro" id="IPR010918">
    <property type="entry name" value="PurM-like_C_dom"/>
</dbReference>
<evidence type="ECO:0000313" key="9">
    <source>
        <dbReference type="Proteomes" id="UP000005511"/>
    </source>
</evidence>
<organism evidence="8 9">
    <name type="scientific">Campylobacter coli 80352</name>
    <dbReference type="NCBI Taxonomy" id="887288"/>
    <lineage>
        <taxon>Bacteria</taxon>
        <taxon>Pseudomonadati</taxon>
        <taxon>Campylobacterota</taxon>
        <taxon>Epsilonproteobacteria</taxon>
        <taxon>Campylobacterales</taxon>
        <taxon>Campylobacteraceae</taxon>
        <taxon>Campylobacter</taxon>
    </lineage>
</organism>
<dbReference type="PIRSF" id="PIRSF036407">
    <property type="entry name" value="Selenphspht_syn"/>
    <property type="match status" value="1"/>
</dbReference>
<reference evidence="8 9" key="1">
    <citation type="submission" date="2010-09" db="EMBL/GenBank/DDBJ databases">
        <authorList>
            <person name="Richards V."/>
            <person name="Lefebure T."/>
            <person name="Suzuki H."/>
            <person name="Pavinski Bitar P."/>
            <person name="Stanhope M."/>
        </authorList>
    </citation>
    <scope>NUCLEOTIDE SEQUENCE [LARGE SCALE GENOMIC DNA]</scope>
    <source>
        <strain evidence="8 9">80352</strain>
    </source>
</reference>
<evidence type="ECO:0000256" key="3">
    <source>
        <dbReference type="ARBA" id="ARBA00022777"/>
    </source>
</evidence>
<feature type="domain" description="PurM-like N-terminal" evidence="6">
    <location>
        <begin position="15"/>
        <end position="122"/>
    </location>
</feature>
<dbReference type="InterPro" id="IPR016188">
    <property type="entry name" value="PurM-like_N"/>
</dbReference>
<keyword evidence="2" id="KW-0547">Nucleotide-binding</keyword>
<keyword evidence="5" id="KW-0711">Selenium</keyword>
<feature type="domain" description="PurM-like C-terminal" evidence="7">
    <location>
        <begin position="134"/>
        <end position="305"/>
    </location>
</feature>
<proteinExistence type="predicted"/>
<dbReference type="PANTHER" id="PTHR10256:SF0">
    <property type="entry name" value="INACTIVE SELENIDE, WATER DIKINASE-LIKE PROTEIN-RELATED"/>
    <property type="match status" value="1"/>
</dbReference>
<evidence type="ECO:0000256" key="5">
    <source>
        <dbReference type="ARBA" id="ARBA00023266"/>
    </source>
</evidence>
<keyword evidence="1" id="KW-0808">Transferase</keyword>
<protein>
    <submittedName>
        <fullName evidence="8">Selenide, water dikinase</fullName>
    </submittedName>
</protein>
<dbReference type="Gene3D" id="3.30.1330.10">
    <property type="entry name" value="PurM-like, N-terminal domain"/>
    <property type="match status" value="1"/>
</dbReference>
<dbReference type="CDD" id="cd02195">
    <property type="entry name" value="SelD"/>
    <property type="match status" value="1"/>
</dbReference>
<dbReference type="Pfam" id="PF00586">
    <property type="entry name" value="AIRS"/>
    <property type="match status" value="1"/>
</dbReference>
<accession>A0ABN0ES15</accession>
<comment type="caution">
    <text evidence="8">The sequence shown here is derived from an EMBL/GenBank/DDBJ whole genome shotgun (WGS) entry which is preliminary data.</text>
</comment>
<name>A0ABN0ES15_CAMCO</name>
<dbReference type="InterPro" id="IPR036676">
    <property type="entry name" value="PurM-like_C_sf"/>
</dbReference>
<dbReference type="Gene3D" id="3.90.650.10">
    <property type="entry name" value="PurM-like C-terminal domain"/>
    <property type="match status" value="1"/>
</dbReference>
<dbReference type="InterPro" id="IPR004536">
    <property type="entry name" value="SPS/SelD"/>
</dbReference>
<dbReference type="PANTHER" id="PTHR10256">
    <property type="entry name" value="SELENIDE, WATER DIKINASE"/>
    <property type="match status" value="1"/>
</dbReference>
<dbReference type="NCBIfam" id="TIGR00476">
    <property type="entry name" value="selD"/>
    <property type="match status" value="1"/>
</dbReference>
<dbReference type="SUPFAM" id="SSF55326">
    <property type="entry name" value="PurM N-terminal domain-like"/>
    <property type="match status" value="1"/>
</dbReference>
<keyword evidence="9" id="KW-1185">Reference proteome</keyword>
<dbReference type="EMBL" id="AIMT01000007">
    <property type="protein sequence ID" value="EIA66318.1"/>
    <property type="molecule type" value="Genomic_DNA"/>
</dbReference>